<protein>
    <submittedName>
        <fullName evidence="2">Pimeloyl-ACP methyl ester carboxylesterase</fullName>
    </submittedName>
</protein>
<dbReference type="Pfam" id="PF00561">
    <property type="entry name" value="Abhydrolase_1"/>
    <property type="match status" value="1"/>
</dbReference>
<dbReference type="AlphaFoldDB" id="A0A1I3QQT7"/>
<accession>A0A1I3QQT7</accession>
<sequence>MNVKKNEQPHRLIIFASMNHCARLVIGWLLLLPSFLLAQSADDWGAFAQRIRVEAHQGKHFRLQAAVKVELIDSTAEAEIWARVDKKDKRVGFFYNMMDKPIRNSEWQVYAIEGKIDRDAEFLAFGGLYSRQGKFYFDDFQLFVEDEKGQLVKIPVPSGGFEGDSVAHHWGYLQQREGFTLSGTSESPYLGKRSARVDGSDFKKPLAYGKNDSAGHRVTVNGIELYYETYGQGEPLLLLHGNSQSIQAFTYQIPEFAKHYRVIAVDTRGQGRSSEDGERYTYELFADDMKALLDKLNLDSVNVVGWSDGGNTGLLLALNYPAKVKKLVTMGANIYINDNVVDRSVLQEIEKRRKAWEADTSGTAQNAARLMTLLLTEPNRVYEDLRAIHCPVLVMAGENDIIKENHTRNIAANLPKGTLHIASGEDHYFPVNHPAEFNAIVLDFLQNP</sequence>
<dbReference type="SUPFAM" id="SSF53474">
    <property type="entry name" value="alpha/beta-Hydrolases"/>
    <property type="match status" value="1"/>
</dbReference>
<feature type="domain" description="AB hydrolase-1" evidence="1">
    <location>
        <begin position="235"/>
        <end position="337"/>
    </location>
</feature>
<proteinExistence type="predicted"/>
<name>A0A1I3QQT7_9SPHI</name>
<dbReference type="PANTHER" id="PTHR46331">
    <property type="entry name" value="VALACYCLOVIR HYDROLASE"/>
    <property type="match status" value="1"/>
</dbReference>
<dbReference type="PRINTS" id="PR00111">
    <property type="entry name" value="ABHYDROLASE"/>
</dbReference>
<dbReference type="Gene3D" id="3.40.50.1820">
    <property type="entry name" value="alpha/beta hydrolase"/>
    <property type="match status" value="1"/>
</dbReference>
<dbReference type="GO" id="GO:0017171">
    <property type="term" value="F:serine hydrolase activity"/>
    <property type="evidence" value="ECO:0007669"/>
    <property type="project" value="TreeGrafter"/>
</dbReference>
<keyword evidence="3" id="KW-1185">Reference proteome</keyword>
<gene>
    <name evidence="2" type="ORF">SAMN05444682_10962</name>
</gene>
<dbReference type="Gene3D" id="2.60.120.260">
    <property type="entry name" value="Galactose-binding domain-like"/>
    <property type="match status" value="1"/>
</dbReference>
<dbReference type="STRING" id="1477437.SAMN05444682_10962"/>
<dbReference type="RefSeq" id="WP_090628986.1">
    <property type="nucleotide sequence ID" value="NZ_FOQO01000009.1"/>
</dbReference>
<dbReference type="EMBL" id="FOQO01000009">
    <property type="protein sequence ID" value="SFJ35516.1"/>
    <property type="molecule type" value="Genomic_DNA"/>
</dbReference>
<dbReference type="InterPro" id="IPR000073">
    <property type="entry name" value="AB_hydrolase_1"/>
</dbReference>
<dbReference type="InterPro" id="IPR029058">
    <property type="entry name" value="AB_hydrolase_fold"/>
</dbReference>
<organism evidence="2 3">
    <name type="scientific">Parapedobacter indicus</name>
    <dbReference type="NCBI Taxonomy" id="1477437"/>
    <lineage>
        <taxon>Bacteria</taxon>
        <taxon>Pseudomonadati</taxon>
        <taxon>Bacteroidota</taxon>
        <taxon>Sphingobacteriia</taxon>
        <taxon>Sphingobacteriales</taxon>
        <taxon>Sphingobacteriaceae</taxon>
        <taxon>Parapedobacter</taxon>
    </lineage>
</organism>
<dbReference type="PANTHER" id="PTHR46331:SF2">
    <property type="entry name" value="VALACYCLOVIR HYDROLASE"/>
    <property type="match status" value="1"/>
</dbReference>
<evidence type="ECO:0000313" key="3">
    <source>
        <dbReference type="Proteomes" id="UP000198670"/>
    </source>
</evidence>
<evidence type="ECO:0000259" key="1">
    <source>
        <dbReference type="Pfam" id="PF00561"/>
    </source>
</evidence>
<dbReference type="Proteomes" id="UP000198670">
    <property type="component" value="Unassembled WGS sequence"/>
</dbReference>
<evidence type="ECO:0000313" key="2">
    <source>
        <dbReference type="EMBL" id="SFJ35516.1"/>
    </source>
</evidence>
<dbReference type="OrthoDB" id="2247630at2"/>
<reference evidence="2 3" key="1">
    <citation type="submission" date="2016-10" db="EMBL/GenBank/DDBJ databases">
        <authorList>
            <person name="de Groot N.N."/>
        </authorList>
    </citation>
    <scope>NUCLEOTIDE SEQUENCE [LARGE SCALE GENOMIC DNA]</scope>
    <source>
        <strain evidence="2 3">RK1</strain>
    </source>
</reference>